<organism evidence="2 3">
    <name type="scientific">Citrullus colocynthis</name>
    <name type="common">colocynth</name>
    <dbReference type="NCBI Taxonomy" id="252529"/>
    <lineage>
        <taxon>Eukaryota</taxon>
        <taxon>Viridiplantae</taxon>
        <taxon>Streptophyta</taxon>
        <taxon>Embryophyta</taxon>
        <taxon>Tracheophyta</taxon>
        <taxon>Spermatophyta</taxon>
        <taxon>Magnoliopsida</taxon>
        <taxon>eudicotyledons</taxon>
        <taxon>Gunneridae</taxon>
        <taxon>Pentapetalae</taxon>
        <taxon>rosids</taxon>
        <taxon>fabids</taxon>
        <taxon>Cucurbitales</taxon>
        <taxon>Cucurbitaceae</taxon>
        <taxon>Benincaseae</taxon>
        <taxon>Citrullus</taxon>
    </lineage>
</organism>
<keyword evidence="1" id="KW-0732">Signal</keyword>
<accession>A0ABP0Y4E1</accession>
<evidence type="ECO:0000256" key="1">
    <source>
        <dbReference type="SAM" id="SignalP"/>
    </source>
</evidence>
<evidence type="ECO:0000313" key="2">
    <source>
        <dbReference type="EMBL" id="CAK9315301.1"/>
    </source>
</evidence>
<keyword evidence="3" id="KW-1185">Reference proteome</keyword>
<name>A0ABP0Y4E1_9ROSI</name>
<dbReference type="EMBL" id="OZ021736">
    <property type="protein sequence ID" value="CAK9315301.1"/>
    <property type="molecule type" value="Genomic_DNA"/>
</dbReference>
<protein>
    <submittedName>
        <fullName evidence="2">Uncharacterized protein</fullName>
    </submittedName>
</protein>
<gene>
    <name evidence="2" type="ORF">CITCOLO1_LOCUS7087</name>
</gene>
<proteinExistence type="predicted"/>
<sequence length="77" mass="8432">MFGSLLIQILALVLLPLIFSPISWFSGNIFSGSKTVFEGTLRSKSEAFFFFIASPSFLPIDDDSQIAFLLAALLCLP</sequence>
<feature type="chain" id="PRO_5047044626" evidence="1">
    <location>
        <begin position="25"/>
        <end position="77"/>
    </location>
</feature>
<dbReference type="Proteomes" id="UP001642487">
    <property type="component" value="Chromosome 2"/>
</dbReference>
<feature type="signal peptide" evidence="1">
    <location>
        <begin position="1"/>
        <end position="24"/>
    </location>
</feature>
<evidence type="ECO:0000313" key="3">
    <source>
        <dbReference type="Proteomes" id="UP001642487"/>
    </source>
</evidence>
<reference evidence="2 3" key="1">
    <citation type="submission" date="2024-03" db="EMBL/GenBank/DDBJ databases">
        <authorList>
            <person name="Gkanogiannis A."/>
            <person name="Becerra Lopez-Lavalle L."/>
        </authorList>
    </citation>
    <scope>NUCLEOTIDE SEQUENCE [LARGE SCALE GENOMIC DNA]</scope>
</reference>